<dbReference type="AlphaFoldDB" id="A0A0C3AGD9"/>
<dbReference type="EMBL" id="KN833102">
    <property type="protein sequence ID" value="KIM72888.1"/>
    <property type="molecule type" value="Genomic_DNA"/>
</dbReference>
<dbReference type="Proteomes" id="UP000054166">
    <property type="component" value="Unassembled WGS sequence"/>
</dbReference>
<gene>
    <name evidence="2" type="ORF">PILCRDRAFT_15700</name>
</gene>
<feature type="region of interest" description="Disordered" evidence="1">
    <location>
        <begin position="196"/>
        <end position="238"/>
    </location>
</feature>
<organism evidence="2 3">
    <name type="scientific">Piloderma croceum (strain F 1598)</name>
    <dbReference type="NCBI Taxonomy" id="765440"/>
    <lineage>
        <taxon>Eukaryota</taxon>
        <taxon>Fungi</taxon>
        <taxon>Dikarya</taxon>
        <taxon>Basidiomycota</taxon>
        <taxon>Agaricomycotina</taxon>
        <taxon>Agaricomycetes</taxon>
        <taxon>Agaricomycetidae</taxon>
        <taxon>Atheliales</taxon>
        <taxon>Atheliaceae</taxon>
        <taxon>Piloderma</taxon>
    </lineage>
</organism>
<feature type="compositionally biased region" description="Acidic residues" evidence="1">
    <location>
        <begin position="198"/>
        <end position="238"/>
    </location>
</feature>
<keyword evidence="3" id="KW-1185">Reference proteome</keyword>
<protein>
    <submittedName>
        <fullName evidence="2">Uncharacterized protein</fullName>
    </submittedName>
</protein>
<dbReference type="HOGENOM" id="CLU_1166237_0_0_1"/>
<feature type="compositionally biased region" description="Basic and acidic residues" evidence="1">
    <location>
        <begin position="173"/>
        <end position="182"/>
    </location>
</feature>
<evidence type="ECO:0000313" key="2">
    <source>
        <dbReference type="EMBL" id="KIM72888.1"/>
    </source>
</evidence>
<reference evidence="2 3" key="1">
    <citation type="submission" date="2014-04" db="EMBL/GenBank/DDBJ databases">
        <authorList>
            <consortium name="DOE Joint Genome Institute"/>
            <person name="Kuo A."/>
            <person name="Tarkka M."/>
            <person name="Buscot F."/>
            <person name="Kohler A."/>
            <person name="Nagy L.G."/>
            <person name="Floudas D."/>
            <person name="Copeland A."/>
            <person name="Barry K.W."/>
            <person name="Cichocki N."/>
            <person name="Veneault-Fourrey C."/>
            <person name="LaButti K."/>
            <person name="Lindquist E.A."/>
            <person name="Lipzen A."/>
            <person name="Lundell T."/>
            <person name="Morin E."/>
            <person name="Murat C."/>
            <person name="Sun H."/>
            <person name="Tunlid A."/>
            <person name="Henrissat B."/>
            <person name="Grigoriev I.V."/>
            <person name="Hibbett D.S."/>
            <person name="Martin F."/>
            <person name="Nordberg H.P."/>
            <person name="Cantor M.N."/>
            <person name="Hua S.X."/>
        </authorList>
    </citation>
    <scope>NUCLEOTIDE SEQUENCE [LARGE SCALE GENOMIC DNA]</scope>
    <source>
        <strain evidence="2 3">F 1598</strain>
    </source>
</reference>
<dbReference type="OrthoDB" id="3057432at2759"/>
<proteinExistence type="predicted"/>
<sequence>MSRLTSLKQIKNKRDMVAMVVENEEPTEQFPIGNAPTWDEIALTMAHNPKLLMSKWAWDHKWATRSTAGCLFLQFTTDYFLTLLTEVVNDAHLPKPKDLKGAMELWTLPSLMALLKDVSYHSNLPIMIEMVGKAKRKGTARGKQVKAGKAIIEARLDEQHRNIPFNEESDSQEADRSSDKNFPDVPSVRVLRTRVIVSEEEEEEEEEKIDELEAEEMDEVEEELDHMDVDDEDDYMDL</sequence>
<evidence type="ECO:0000256" key="1">
    <source>
        <dbReference type="SAM" id="MobiDB-lite"/>
    </source>
</evidence>
<evidence type="ECO:0000313" key="3">
    <source>
        <dbReference type="Proteomes" id="UP000054166"/>
    </source>
</evidence>
<name>A0A0C3AGD9_PILCF</name>
<accession>A0A0C3AGD9</accession>
<dbReference type="InParanoid" id="A0A0C3AGD9"/>
<reference evidence="3" key="2">
    <citation type="submission" date="2015-01" db="EMBL/GenBank/DDBJ databases">
        <title>Evolutionary Origins and Diversification of the Mycorrhizal Mutualists.</title>
        <authorList>
            <consortium name="DOE Joint Genome Institute"/>
            <consortium name="Mycorrhizal Genomics Consortium"/>
            <person name="Kohler A."/>
            <person name="Kuo A."/>
            <person name="Nagy L.G."/>
            <person name="Floudas D."/>
            <person name="Copeland A."/>
            <person name="Barry K.W."/>
            <person name="Cichocki N."/>
            <person name="Veneault-Fourrey C."/>
            <person name="LaButti K."/>
            <person name="Lindquist E.A."/>
            <person name="Lipzen A."/>
            <person name="Lundell T."/>
            <person name="Morin E."/>
            <person name="Murat C."/>
            <person name="Riley R."/>
            <person name="Ohm R."/>
            <person name="Sun H."/>
            <person name="Tunlid A."/>
            <person name="Henrissat B."/>
            <person name="Grigoriev I.V."/>
            <person name="Hibbett D.S."/>
            <person name="Martin F."/>
        </authorList>
    </citation>
    <scope>NUCLEOTIDE SEQUENCE [LARGE SCALE GENOMIC DNA]</scope>
    <source>
        <strain evidence="3">F 1598</strain>
    </source>
</reference>
<feature type="region of interest" description="Disordered" evidence="1">
    <location>
        <begin position="159"/>
        <end position="184"/>
    </location>
</feature>